<comment type="caution">
    <text evidence="8">The sequence shown here is derived from an EMBL/GenBank/DDBJ whole genome shotgun (WGS) entry which is preliminary data.</text>
</comment>
<keyword evidence="6" id="KW-0539">Nucleus</keyword>
<proteinExistence type="predicted"/>
<dbReference type="OrthoDB" id="762982at2759"/>
<dbReference type="Pfam" id="PF04082">
    <property type="entry name" value="Fungal_trans"/>
    <property type="match status" value="1"/>
</dbReference>
<name>A0A9P7AYL9_9HELO</name>
<dbReference type="AlphaFoldDB" id="A0A9P7AYL9"/>
<evidence type="ECO:0000313" key="8">
    <source>
        <dbReference type="EMBL" id="KAG0650311.1"/>
    </source>
</evidence>
<evidence type="ECO:0000256" key="1">
    <source>
        <dbReference type="ARBA" id="ARBA00022723"/>
    </source>
</evidence>
<dbReference type="PANTHER" id="PTHR31944">
    <property type="entry name" value="HEME-RESPONSIVE ZINC FINGER TRANSCRIPTION FACTOR HAP1"/>
    <property type="match status" value="1"/>
</dbReference>
<evidence type="ECO:0000313" key="9">
    <source>
        <dbReference type="Proteomes" id="UP000785200"/>
    </source>
</evidence>
<dbReference type="PANTHER" id="PTHR31944:SF131">
    <property type="entry name" value="HEME-RESPONSIVE ZINC FINGER TRANSCRIPTION FACTOR HAP1"/>
    <property type="match status" value="1"/>
</dbReference>
<evidence type="ECO:0000256" key="4">
    <source>
        <dbReference type="ARBA" id="ARBA00023125"/>
    </source>
</evidence>
<dbReference type="GO" id="GO:0000978">
    <property type="term" value="F:RNA polymerase II cis-regulatory region sequence-specific DNA binding"/>
    <property type="evidence" value="ECO:0007669"/>
    <property type="project" value="TreeGrafter"/>
</dbReference>
<reference evidence="8" key="1">
    <citation type="submission" date="2019-07" db="EMBL/GenBank/DDBJ databases">
        <title>Hyphodiscus hymeniophilus genome sequencing and assembly.</title>
        <authorList>
            <person name="Kramer G."/>
            <person name="Nodwell J."/>
        </authorList>
    </citation>
    <scope>NUCLEOTIDE SEQUENCE</scope>
    <source>
        <strain evidence="8">ATCC 34498</strain>
    </source>
</reference>
<keyword evidence="2" id="KW-0862">Zinc</keyword>
<dbReference type="SMART" id="SM00906">
    <property type="entry name" value="Fungal_trans"/>
    <property type="match status" value="1"/>
</dbReference>
<organism evidence="8 9">
    <name type="scientific">Hyphodiscus hymeniophilus</name>
    <dbReference type="NCBI Taxonomy" id="353542"/>
    <lineage>
        <taxon>Eukaryota</taxon>
        <taxon>Fungi</taxon>
        <taxon>Dikarya</taxon>
        <taxon>Ascomycota</taxon>
        <taxon>Pezizomycotina</taxon>
        <taxon>Leotiomycetes</taxon>
        <taxon>Helotiales</taxon>
        <taxon>Hyphodiscaceae</taxon>
        <taxon>Hyphodiscus</taxon>
    </lineage>
</organism>
<dbReference type="Proteomes" id="UP000785200">
    <property type="component" value="Unassembled WGS sequence"/>
</dbReference>
<dbReference type="GO" id="GO:0006351">
    <property type="term" value="P:DNA-templated transcription"/>
    <property type="evidence" value="ECO:0007669"/>
    <property type="project" value="InterPro"/>
</dbReference>
<dbReference type="GO" id="GO:0001228">
    <property type="term" value="F:DNA-binding transcription activator activity, RNA polymerase II-specific"/>
    <property type="evidence" value="ECO:0007669"/>
    <property type="project" value="TreeGrafter"/>
</dbReference>
<dbReference type="GO" id="GO:0005634">
    <property type="term" value="C:nucleus"/>
    <property type="evidence" value="ECO:0007669"/>
    <property type="project" value="TreeGrafter"/>
</dbReference>
<keyword evidence="3" id="KW-0805">Transcription regulation</keyword>
<keyword evidence="9" id="KW-1185">Reference proteome</keyword>
<dbReference type="GO" id="GO:0008270">
    <property type="term" value="F:zinc ion binding"/>
    <property type="evidence" value="ECO:0007669"/>
    <property type="project" value="InterPro"/>
</dbReference>
<dbReference type="EMBL" id="VNKQ01000006">
    <property type="protein sequence ID" value="KAG0650311.1"/>
    <property type="molecule type" value="Genomic_DNA"/>
</dbReference>
<dbReference type="CDD" id="cd12148">
    <property type="entry name" value="fungal_TF_MHR"/>
    <property type="match status" value="1"/>
</dbReference>
<accession>A0A9P7AYL9</accession>
<keyword evidence="1" id="KW-0479">Metal-binding</keyword>
<protein>
    <submittedName>
        <fullName evidence="8">Pyrrolocin cluster transcription factor fsdR</fullName>
    </submittedName>
</protein>
<keyword evidence="5" id="KW-0804">Transcription</keyword>
<gene>
    <name evidence="8" type="ORF">D0Z07_3074</name>
</gene>
<evidence type="ECO:0000259" key="7">
    <source>
        <dbReference type="SMART" id="SM00906"/>
    </source>
</evidence>
<evidence type="ECO:0000256" key="5">
    <source>
        <dbReference type="ARBA" id="ARBA00023163"/>
    </source>
</evidence>
<evidence type="ECO:0000256" key="3">
    <source>
        <dbReference type="ARBA" id="ARBA00023015"/>
    </source>
</evidence>
<dbReference type="InterPro" id="IPR007219">
    <property type="entry name" value="XnlR_reg_dom"/>
</dbReference>
<feature type="domain" description="Xylanolytic transcriptional activator regulatory" evidence="7">
    <location>
        <begin position="206"/>
        <end position="280"/>
    </location>
</feature>
<sequence length="614" mass="69776">MKETITSSSGTTFIDGTQSVYKAGNDWADVLQEVNELKNVWNQNQDRSHRPHDYDMHQNLFSSMIKGSSFLSDQLKKVDVPELLEALPAKSEVDKLVYQYFNRRNLAMPIARKYDEHWKDPPQTNVMWLGLLFSILAITMLSFHQFDNEPPGYVGRAEALFGQYRLRTAQCLMIGDIAKCLPYTLETLLLNSTAELARKDDNARGLWMMTGFMLRAAINMGYHRDPSQAPSISVLQGELRRRVWLALTHKDDLASFLVGFPSMMPSIYSDTQEPRNIHDWELSEETTILPQTRPMDESTPVTYLIAKGRLMSALGKVTDFHNALKPASYETVLEIDRALDGAFQKLPLQMKIYNGDAETDSEQSQTATTATLIQMEFLYNLGMCSLHRKFLSKSRLDPQYSLSQDRCISSALVLLNQQQAFHYQAPINNPVLMPDWYKIPQARQFFVLAAMILFLELEHRRRASNVDTAPESGVLLDALERSCTIWKGVQSSSDEAWRVYHVLTGMLSSFLAETSDHNSQSQTLGSVANIPELEHREEIMSRPGTASGSLPLDDHVLENSNDMDIDWVGYSWSFDEAVLTLIQATWDSFIEGTSFEEAYEGIQFNDNELSYTTE</sequence>
<dbReference type="InterPro" id="IPR051430">
    <property type="entry name" value="Fungal_TF_Env_Response"/>
</dbReference>
<keyword evidence="4" id="KW-0238">DNA-binding</keyword>
<evidence type="ECO:0000256" key="2">
    <source>
        <dbReference type="ARBA" id="ARBA00022833"/>
    </source>
</evidence>
<evidence type="ECO:0000256" key="6">
    <source>
        <dbReference type="ARBA" id="ARBA00023242"/>
    </source>
</evidence>